<evidence type="ECO:0000313" key="1">
    <source>
        <dbReference type="EMBL" id="VEE99798.1"/>
    </source>
</evidence>
<dbReference type="KEGG" id="nci:NCTC10296_00527"/>
<dbReference type="EMBL" id="LR134313">
    <property type="protein sequence ID" value="VEE99798.1"/>
    <property type="molecule type" value="Genomic_DNA"/>
</dbReference>
<protein>
    <submittedName>
        <fullName evidence="1">Uncharacterized protein conserved in bacteria</fullName>
    </submittedName>
</protein>
<dbReference type="RefSeq" id="WP_085416912.1">
    <property type="nucleotide sequence ID" value="NZ_CAUJPY010000029.1"/>
</dbReference>
<dbReference type="Proteomes" id="UP000279284">
    <property type="component" value="Chromosome"/>
</dbReference>
<keyword evidence="2" id="KW-1185">Reference proteome</keyword>
<accession>A0A1X3CXF2</accession>
<gene>
    <name evidence="1" type="ORF">NCTC10296_00527</name>
</gene>
<dbReference type="AlphaFoldDB" id="A0A1X3CXF2"/>
<proteinExistence type="predicted"/>
<sequence length="329" mass="36335">MELTIALPALNQSSPAQLPPLSTPALNELLRFGILTPHSVDTSAFFASFLWQGSLIAHAKHTLGIAPQQTAVFASPVWQQMGMHSASMLGGAGLGISARQAEAFCTGLNGFYADTGWRFHPYRPDLWLVETPHQPDWQVPCILDVLGSLDGTARAEGGDATQWMQYQTEIQMWLHSSDTNSERTAQGQPAVNGVWLWNDLAGTQTRFDPLTTDSEWAQAYSGPKSDAPYDYAAWQQWAAEAPASDRHLIFLNDLADTAHTGDVWTYKHTLETWDDRFFAPALQALKQGSLKQLTLATDGAFGGTLNIKAKSGRAFWKRKRNFQGNWQQA</sequence>
<dbReference type="STRING" id="493.BWD07_08155"/>
<reference evidence="1 2" key="1">
    <citation type="submission" date="2018-12" db="EMBL/GenBank/DDBJ databases">
        <authorList>
            <consortium name="Pathogen Informatics"/>
        </authorList>
    </citation>
    <scope>NUCLEOTIDE SEQUENCE [LARGE SCALE GENOMIC DNA]</scope>
    <source>
        <strain evidence="1 2">NCTC10296</strain>
    </source>
</reference>
<organism evidence="1 2">
    <name type="scientific">Neisseria canis</name>
    <dbReference type="NCBI Taxonomy" id="493"/>
    <lineage>
        <taxon>Bacteria</taxon>
        <taxon>Pseudomonadati</taxon>
        <taxon>Pseudomonadota</taxon>
        <taxon>Betaproteobacteria</taxon>
        <taxon>Neisseriales</taxon>
        <taxon>Neisseriaceae</taxon>
        <taxon>Neisseria</taxon>
    </lineage>
</organism>
<dbReference type="OrthoDB" id="5295974at2"/>
<evidence type="ECO:0000313" key="2">
    <source>
        <dbReference type="Proteomes" id="UP000279284"/>
    </source>
</evidence>
<name>A0A1X3CXF2_9NEIS</name>